<dbReference type="EMBL" id="KF117299">
    <property type="protein sequence ID" value="AIA84552.1"/>
    <property type="molecule type" value="Genomic_DNA"/>
</dbReference>
<dbReference type="InterPro" id="IPR013783">
    <property type="entry name" value="Ig-like_fold"/>
</dbReference>
<organism evidence="4">
    <name type="scientific">uncultured Xylanimonas sp</name>
    <dbReference type="NCBI Taxonomy" id="876087"/>
    <lineage>
        <taxon>Bacteria</taxon>
        <taxon>Bacillati</taxon>
        <taxon>Actinomycetota</taxon>
        <taxon>Actinomycetes</taxon>
        <taxon>Micrococcales</taxon>
        <taxon>Promicromonosporaceae</taxon>
        <taxon>Xylanimonas</taxon>
        <taxon>environmental samples</taxon>
    </lineage>
</organism>
<dbReference type="SUPFAM" id="SSF81296">
    <property type="entry name" value="E set domains"/>
    <property type="match status" value="1"/>
</dbReference>
<evidence type="ECO:0000256" key="2">
    <source>
        <dbReference type="SAM" id="MobiDB-lite"/>
    </source>
</evidence>
<dbReference type="InterPro" id="IPR004193">
    <property type="entry name" value="Glyco_hydro_13_N"/>
</dbReference>
<feature type="non-terminal residue" evidence="4">
    <location>
        <position position="136"/>
    </location>
</feature>
<evidence type="ECO:0000313" key="4">
    <source>
        <dbReference type="EMBL" id="AIA84552.1"/>
    </source>
</evidence>
<dbReference type="GO" id="GO:0004553">
    <property type="term" value="F:hydrolase activity, hydrolyzing O-glycosyl compounds"/>
    <property type="evidence" value="ECO:0007669"/>
    <property type="project" value="InterPro"/>
</dbReference>
<sequence>MEKTVTGRVDDHREEPQGTATPVPAPNPVPENLGVHVNGTGLDISVVAEQAWGVDFCVISEGGPSFEKRWSLMGPDAGIWHGHVEGLGEGVRYGFRVHGPWDPDGGLYHNHRKLLLDPYGRGLEGVVDVGPEIHAH</sequence>
<dbReference type="AlphaFoldDB" id="A0A060BPK5"/>
<dbReference type="InterPro" id="IPR044505">
    <property type="entry name" value="GlgX_Isoamylase_N_E_set"/>
</dbReference>
<evidence type="ECO:0000259" key="3">
    <source>
        <dbReference type="Pfam" id="PF02922"/>
    </source>
</evidence>
<dbReference type="InterPro" id="IPR014756">
    <property type="entry name" value="Ig_E-set"/>
</dbReference>
<feature type="compositionally biased region" description="Basic and acidic residues" evidence="2">
    <location>
        <begin position="1"/>
        <end position="16"/>
    </location>
</feature>
<dbReference type="Gene3D" id="2.60.40.10">
    <property type="entry name" value="Immunoglobulins"/>
    <property type="match status" value="1"/>
</dbReference>
<feature type="domain" description="Glycoside hydrolase family 13 N-terminal" evidence="3">
    <location>
        <begin position="33"/>
        <end position="120"/>
    </location>
</feature>
<dbReference type="PANTHER" id="PTHR43002">
    <property type="entry name" value="GLYCOGEN DEBRANCHING ENZYME"/>
    <property type="match status" value="1"/>
</dbReference>
<feature type="region of interest" description="Disordered" evidence="2">
    <location>
        <begin position="1"/>
        <end position="30"/>
    </location>
</feature>
<comment type="similarity">
    <text evidence="1">Belongs to the glycosyl hydrolase 13 family.</text>
</comment>
<proteinExistence type="inferred from homology"/>
<dbReference type="CDD" id="cd02856">
    <property type="entry name" value="E_set_GDE_Isoamylase_N"/>
    <property type="match status" value="1"/>
</dbReference>
<dbReference type="Pfam" id="PF02922">
    <property type="entry name" value="CBM_48"/>
    <property type="match status" value="1"/>
</dbReference>
<name>A0A060BPK5_9MICO</name>
<dbReference type="GO" id="GO:0005975">
    <property type="term" value="P:carbohydrate metabolic process"/>
    <property type="evidence" value="ECO:0007669"/>
    <property type="project" value="InterPro"/>
</dbReference>
<accession>A0A060BPK5</accession>
<evidence type="ECO:0000256" key="1">
    <source>
        <dbReference type="ARBA" id="ARBA00008061"/>
    </source>
</evidence>
<reference evidence="4" key="1">
    <citation type="journal article" date="2013" name="Environ. Microbiol.">
        <title>Seasonally variable intestinal metagenomes of the red palm weevil (Rhynchophorus ferrugineus).</title>
        <authorList>
            <person name="Jia S."/>
            <person name="Zhang X."/>
            <person name="Zhang G."/>
            <person name="Yin A."/>
            <person name="Zhang S."/>
            <person name="Li F."/>
            <person name="Wang L."/>
            <person name="Zhao D."/>
            <person name="Yun Q."/>
            <person name="Tala"/>
            <person name="Wang J."/>
            <person name="Sun G."/>
            <person name="Baabdullah M."/>
            <person name="Yu X."/>
            <person name="Hu S."/>
            <person name="Al-Mssallem I.S."/>
            <person name="Yu J."/>
        </authorList>
    </citation>
    <scope>NUCLEOTIDE SEQUENCE</scope>
</reference>
<protein>
    <submittedName>
        <fullName evidence="4">CAZy families CBM48|GH13 protein</fullName>
    </submittedName>
</protein>